<keyword evidence="6" id="KW-0804">Transcription</keyword>
<dbReference type="EC" id="2.7.13.3" evidence="2"/>
<protein>
    <recommendedName>
        <fullName evidence="2">histidine kinase</fullName>
        <ecNumber evidence="2">2.7.13.3</ecNumber>
    </recommendedName>
</protein>
<comment type="catalytic activity">
    <reaction evidence="1">
        <text>ATP + protein L-histidine = ADP + protein N-phospho-L-histidine.</text>
        <dbReference type="EC" id="2.7.13.3"/>
    </reaction>
</comment>
<feature type="signal peptide" evidence="9">
    <location>
        <begin position="1"/>
        <end position="21"/>
    </location>
</feature>
<dbReference type="SUPFAM" id="SSF47384">
    <property type="entry name" value="Homodimeric domain of signal transducing histidine kinase"/>
    <property type="match status" value="1"/>
</dbReference>
<gene>
    <name evidence="13" type="ORF">MUY27_02860</name>
</gene>
<dbReference type="InterPro" id="IPR018060">
    <property type="entry name" value="HTH_AraC"/>
</dbReference>
<dbReference type="Gene3D" id="3.40.50.2300">
    <property type="match status" value="1"/>
</dbReference>
<dbReference type="InterPro" id="IPR036097">
    <property type="entry name" value="HisK_dim/P_sf"/>
</dbReference>
<dbReference type="InterPro" id="IPR003594">
    <property type="entry name" value="HATPase_dom"/>
</dbReference>
<evidence type="ECO:0000256" key="4">
    <source>
        <dbReference type="ARBA" id="ARBA00023015"/>
    </source>
</evidence>
<dbReference type="InterPro" id="IPR011110">
    <property type="entry name" value="Reg_prop"/>
</dbReference>
<evidence type="ECO:0000256" key="9">
    <source>
        <dbReference type="SAM" id="SignalP"/>
    </source>
</evidence>
<reference evidence="13" key="1">
    <citation type="submission" date="2022-04" db="EMBL/GenBank/DDBJ databases">
        <title>Mucilaginibacter sp. RS28 isolated from freshwater.</title>
        <authorList>
            <person name="Ko S.-R."/>
        </authorList>
    </citation>
    <scope>NUCLEOTIDE SEQUENCE</scope>
    <source>
        <strain evidence="13">RS28</strain>
    </source>
</reference>
<dbReference type="Pfam" id="PF00512">
    <property type="entry name" value="HisKA"/>
    <property type="match status" value="1"/>
</dbReference>
<dbReference type="SMART" id="SM00342">
    <property type="entry name" value="HTH_ARAC"/>
    <property type="match status" value="1"/>
</dbReference>
<feature type="modified residue" description="4-aspartylphosphate" evidence="7">
    <location>
        <position position="1124"/>
    </location>
</feature>
<dbReference type="FunFam" id="2.60.40.10:FF:000791">
    <property type="entry name" value="Two-component system sensor histidine kinase/response regulator"/>
    <property type="match status" value="1"/>
</dbReference>
<keyword evidence="4" id="KW-0805">Transcription regulation</keyword>
<feature type="domain" description="Histidine kinase" evidence="11">
    <location>
        <begin position="830"/>
        <end position="1046"/>
    </location>
</feature>
<keyword evidence="8" id="KW-0812">Transmembrane</keyword>
<dbReference type="SMART" id="SM00448">
    <property type="entry name" value="REC"/>
    <property type="match status" value="1"/>
</dbReference>
<feature type="chain" id="PRO_5040718510" description="histidine kinase" evidence="9">
    <location>
        <begin position="22"/>
        <end position="1328"/>
    </location>
</feature>
<sequence length="1328" mass="152154">MRRIIPMVLLLAVLLTLAVQAHPYYFKHYQVDNGMSNNTVFSCIQDRQGFLWAGTRDGLNRFDGYSFKVFRHNRKDPKSLGNDLVHALYQDNNNIIWVGTDAGLYKYNPQTENFCAVKPFETEGIACITQDRKGNMWIVIGGAIYIYNDKTHKVINLRDKQHFEADFVAINRYNEIWASSTTGTIEKYNPADSSFTAYDVFKNSKPVSSNYIEKIFFADDSTLFVGTRSQGLKLFNTRKGTYFDALTTNDNHTAIFVREILKYNNNTYWIATESGIYIYDRQKNTFINLKKRYNDPYSISDNAVYCLFRDREGGVWAGTYFGGLNYYPKQYTTFRKYYPGMDNAALNGNVVREICKDQYGNFWFGTEDNGLNKLSADKTTWTHFHPVAENKVSNTNIHGLLCNGRYLYVGTFERGMDIIDIPTGKLIKHFTSGPGPKQLKSNFIVCFCKTRAGVILVGSTVGLYRFDPATDSFTLIEDLQNSFIYSIIEDHAGNIWVGTLRRGIYKLNLATNKAQPLNYHYPIKDVLERSTVNNIFEDSSHQLWFATEGYGLWLYNPATGRYRFFDNENGLPSNYVFRTVEDNNHALWVSTSRGLVNLTKAGTRIKIFTRANGLLSDQFNYNSSFKDSDGTLYFGCVKGLISFNPGLFGENNFPAPVYITGFQVHDKEISVNQPNPVIKQSVIFTKAITLKYNQSSFSIDFAKLSFTAPEMTQYKYRMDGLDYKWTYLKTNRKAYFTELPPGNYTFIVKAANPDGTWNPKETRLQINILPPIWQSKLAYIIYAATILAIILFLIRAYHRNTKQKNQRIIEQLENNKEKQIYNAKIEFFTNVAHEIRTPLTLIKGPMEKVMKKAESVPDLEQNLKIMEKNTNRLIELTDQLLDFRKTETSGFSLNFVKVNITELLADTFLQFKPIAEQKNLSYNLLLSAQTVFAYVDLEAMRKILSNLVNNAIKYSSSAVEIRLLEHDIDDHTFTIEVRNNGYLIPYEMRERIFEPFFRMKETEKQVGTGIGLPLSRSLAELHKGVLVLSKTTDDFNTFTLTLPIHQDKEFDLYSPVGNYKPIDDIKYENTDSMKPVILVVDDNPDILDFIAQDLSEKYTVLKALSAKEASDFLETEHIQLIISDIMMPGTDGYQLCKAIKTDFNYSHIPLIMLTAKNTLQSKIEGLEVGADAYIEKPFSPEHLQVQIANLLINRNKIKDHYASSPLVHMKSMAYSKSDENFLDKLNAVIFKNIENPDLDVEQIASLMNMSKPTLYRKVKGISNLTINELINITRLKVAANLLEEGDYKIYEVATMVGYSSQSHLGRNFLKQFGITPSEYQQQKKAMLG</sequence>
<feature type="domain" description="HTH araC/xylS-type" evidence="10">
    <location>
        <begin position="1223"/>
        <end position="1322"/>
    </location>
</feature>
<evidence type="ECO:0000256" key="1">
    <source>
        <dbReference type="ARBA" id="ARBA00000085"/>
    </source>
</evidence>
<accession>A0A9X1X322</accession>
<organism evidence="13 14">
    <name type="scientific">Mucilaginibacter straminoryzae</name>
    <dbReference type="NCBI Taxonomy" id="2932774"/>
    <lineage>
        <taxon>Bacteria</taxon>
        <taxon>Pseudomonadati</taxon>
        <taxon>Bacteroidota</taxon>
        <taxon>Sphingobacteriia</taxon>
        <taxon>Sphingobacteriales</taxon>
        <taxon>Sphingobacteriaceae</taxon>
        <taxon>Mucilaginibacter</taxon>
    </lineage>
</organism>
<dbReference type="PROSITE" id="PS01124">
    <property type="entry name" value="HTH_ARAC_FAMILY_2"/>
    <property type="match status" value="1"/>
</dbReference>
<dbReference type="InterPro" id="IPR004358">
    <property type="entry name" value="Sig_transdc_His_kin-like_C"/>
</dbReference>
<keyword evidence="3 7" id="KW-0597">Phosphoprotein</keyword>
<evidence type="ECO:0000313" key="14">
    <source>
        <dbReference type="Proteomes" id="UP001139450"/>
    </source>
</evidence>
<dbReference type="PROSITE" id="PS50109">
    <property type="entry name" value="HIS_KIN"/>
    <property type="match status" value="1"/>
</dbReference>
<keyword evidence="8" id="KW-0472">Membrane</keyword>
<dbReference type="SMART" id="SM00388">
    <property type="entry name" value="HisKA"/>
    <property type="match status" value="1"/>
</dbReference>
<evidence type="ECO:0000256" key="3">
    <source>
        <dbReference type="ARBA" id="ARBA00022553"/>
    </source>
</evidence>
<dbReference type="InterPro" id="IPR011047">
    <property type="entry name" value="Quinoprotein_ADH-like_sf"/>
</dbReference>
<dbReference type="SUPFAM" id="SSF52172">
    <property type="entry name" value="CheY-like"/>
    <property type="match status" value="1"/>
</dbReference>
<dbReference type="Pfam" id="PF07494">
    <property type="entry name" value="Reg_prop"/>
    <property type="match status" value="5"/>
</dbReference>
<feature type="domain" description="Response regulatory" evidence="12">
    <location>
        <begin position="1076"/>
        <end position="1191"/>
    </location>
</feature>
<dbReference type="Pfam" id="PF00072">
    <property type="entry name" value="Response_reg"/>
    <property type="match status" value="1"/>
</dbReference>
<evidence type="ECO:0000259" key="11">
    <source>
        <dbReference type="PROSITE" id="PS50109"/>
    </source>
</evidence>
<dbReference type="Pfam" id="PF02518">
    <property type="entry name" value="HATPase_c"/>
    <property type="match status" value="1"/>
</dbReference>
<dbReference type="InterPro" id="IPR005467">
    <property type="entry name" value="His_kinase_dom"/>
</dbReference>
<dbReference type="PROSITE" id="PS00041">
    <property type="entry name" value="HTH_ARAC_FAMILY_1"/>
    <property type="match status" value="1"/>
</dbReference>
<evidence type="ECO:0000256" key="8">
    <source>
        <dbReference type="SAM" id="Phobius"/>
    </source>
</evidence>
<evidence type="ECO:0000259" key="10">
    <source>
        <dbReference type="PROSITE" id="PS01124"/>
    </source>
</evidence>
<dbReference type="PANTHER" id="PTHR43547:SF2">
    <property type="entry name" value="HYBRID SIGNAL TRANSDUCTION HISTIDINE KINASE C"/>
    <property type="match status" value="1"/>
</dbReference>
<keyword evidence="5" id="KW-0238">DNA-binding</keyword>
<feature type="transmembrane region" description="Helical" evidence="8">
    <location>
        <begin position="777"/>
        <end position="797"/>
    </location>
</feature>
<dbReference type="Gene3D" id="2.60.40.10">
    <property type="entry name" value="Immunoglobulins"/>
    <property type="match status" value="1"/>
</dbReference>
<name>A0A9X1X322_9SPHI</name>
<keyword evidence="9" id="KW-0732">Signal</keyword>
<proteinExistence type="predicted"/>
<dbReference type="EMBL" id="JALJEJ010000001">
    <property type="protein sequence ID" value="MCJ8208633.1"/>
    <property type="molecule type" value="Genomic_DNA"/>
</dbReference>
<dbReference type="Pfam" id="PF12833">
    <property type="entry name" value="HTH_18"/>
    <property type="match status" value="1"/>
</dbReference>
<keyword evidence="14" id="KW-1185">Reference proteome</keyword>
<keyword evidence="8" id="KW-1133">Transmembrane helix</keyword>
<dbReference type="InterPro" id="IPR003661">
    <property type="entry name" value="HisK_dim/P_dom"/>
</dbReference>
<dbReference type="InterPro" id="IPR018062">
    <property type="entry name" value="HTH_AraC-typ_CS"/>
</dbReference>
<evidence type="ECO:0000256" key="7">
    <source>
        <dbReference type="PROSITE-ProRule" id="PRU00169"/>
    </source>
</evidence>
<evidence type="ECO:0000259" key="12">
    <source>
        <dbReference type="PROSITE" id="PS50110"/>
    </source>
</evidence>
<dbReference type="InterPro" id="IPR011123">
    <property type="entry name" value="Y_Y_Y"/>
</dbReference>
<dbReference type="GO" id="GO:0043565">
    <property type="term" value="F:sequence-specific DNA binding"/>
    <property type="evidence" value="ECO:0007669"/>
    <property type="project" value="InterPro"/>
</dbReference>
<dbReference type="FunFam" id="1.10.287.130:FF:000045">
    <property type="entry name" value="Two-component system sensor histidine kinase/response regulator"/>
    <property type="match status" value="1"/>
</dbReference>
<dbReference type="PROSITE" id="PS50110">
    <property type="entry name" value="RESPONSE_REGULATORY"/>
    <property type="match status" value="1"/>
</dbReference>
<comment type="caution">
    <text evidence="13">The sequence shown here is derived from an EMBL/GenBank/DDBJ whole genome shotgun (WGS) entry which is preliminary data.</text>
</comment>
<dbReference type="InterPro" id="IPR011006">
    <property type="entry name" value="CheY-like_superfamily"/>
</dbReference>
<evidence type="ECO:0000313" key="13">
    <source>
        <dbReference type="EMBL" id="MCJ8208633.1"/>
    </source>
</evidence>
<dbReference type="InterPro" id="IPR013783">
    <property type="entry name" value="Ig-like_fold"/>
</dbReference>
<dbReference type="InterPro" id="IPR015943">
    <property type="entry name" value="WD40/YVTN_repeat-like_dom_sf"/>
</dbReference>
<dbReference type="RefSeq" id="WP_245128462.1">
    <property type="nucleotide sequence ID" value="NZ_JALJEJ010000001.1"/>
</dbReference>
<dbReference type="SMART" id="SM00387">
    <property type="entry name" value="HATPase_c"/>
    <property type="match status" value="1"/>
</dbReference>
<dbReference type="Gene3D" id="3.30.565.10">
    <property type="entry name" value="Histidine kinase-like ATPase, C-terminal domain"/>
    <property type="match status" value="1"/>
</dbReference>
<dbReference type="Gene3D" id="1.10.287.130">
    <property type="match status" value="1"/>
</dbReference>
<evidence type="ECO:0000256" key="2">
    <source>
        <dbReference type="ARBA" id="ARBA00012438"/>
    </source>
</evidence>
<dbReference type="GO" id="GO:0000155">
    <property type="term" value="F:phosphorelay sensor kinase activity"/>
    <property type="evidence" value="ECO:0007669"/>
    <property type="project" value="InterPro"/>
</dbReference>
<dbReference type="SUPFAM" id="SSF50998">
    <property type="entry name" value="Quinoprotein alcohol dehydrogenase-like"/>
    <property type="match status" value="1"/>
</dbReference>
<dbReference type="InterPro" id="IPR036890">
    <property type="entry name" value="HATPase_C_sf"/>
</dbReference>
<dbReference type="CDD" id="cd17574">
    <property type="entry name" value="REC_OmpR"/>
    <property type="match status" value="1"/>
</dbReference>
<dbReference type="CDD" id="cd00082">
    <property type="entry name" value="HisKA"/>
    <property type="match status" value="1"/>
</dbReference>
<evidence type="ECO:0000256" key="6">
    <source>
        <dbReference type="ARBA" id="ARBA00023163"/>
    </source>
</evidence>
<dbReference type="InterPro" id="IPR009057">
    <property type="entry name" value="Homeodomain-like_sf"/>
</dbReference>
<dbReference type="PRINTS" id="PR00344">
    <property type="entry name" value="BCTRLSENSOR"/>
</dbReference>
<dbReference type="GO" id="GO:0003700">
    <property type="term" value="F:DNA-binding transcription factor activity"/>
    <property type="evidence" value="ECO:0007669"/>
    <property type="project" value="InterPro"/>
</dbReference>
<dbReference type="Gene3D" id="2.130.10.10">
    <property type="entry name" value="YVTN repeat-like/Quinoprotein amine dehydrogenase"/>
    <property type="match status" value="2"/>
</dbReference>
<dbReference type="Gene3D" id="1.10.10.60">
    <property type="entry name" value="Homeodomain-like"/>
    <property type="match status" value="1"/>
</dbReference>
<dbReference type="SUPFAM" id="SSF46689">
    <property type="entry name" value="Homeodomain-like"/>
    <property type="match status" value="1"/>
</dbReference>
<dbReference type="Proteomes" id="UP001139450">
    <property type="component" value="Unassembled WGS sequence"/>
</dbReference>
<dbReference type="PANTHER" id="PTHR43547">
    <property type="entry name" value="TWO-COMPONENT HISTIDINE KINASE"/>
    <property type="match status" value="1"/>
</dbReference>
<dbReference type="Pfam" id="PF07495">
    <property type="entry name" value="Y_Y_Y"/>
    <property type="match status" value="1"/>
</dbReference>
<dbReference type="SUPFAM" id="SSF55874">
    <property type="entry name" value="ATPase domain of HSP90 chaperone/DNA topoisomerase II/histidine kinase"/>
    <property type="match status" value="1"/>
</dbReference>
<evidence type="ECO:0000256" key="5">
    <source>
        <dbReference type="ARBA" id="ARBA00023125"/>
    </source>
</evidence>
<dbReference type="InterPro" id="IPR001789">
    <property type="entry name" value="Sig_transdc_resp-reg_receiver"/>
</dbReference>